<dbReference type="Pfam" id="PF01231">
    <property type="entry name" value="IDO"/>
    <property type="match status" value="1"/>
</dbReference>
<keyword evidence="4" id="KW-0349">Heme</keyword>
<comment type="similarity">
    <text evidence="1">Belongs to the indoleamine 2,3-dioxygenase family.</text>
</comment>
<evidence type="ECO:0000256" key="1">
    <source>
        <dbReference type="ARBA" id="ARBA00007119"/>
    </source>
</evidence>
<reference evidence="5 6" key="1">
    <citation type="submission" date="2014-02" db="EMBL/GenBank/DDBJ databases">
        <title>Transposable element dynamics among asymbiotic and ectomycorrhizal Amanita fungi.</title>
        <authorList>
            <consortium name="DOE Joint Genome Institute"/>
            <person name="Hess J."/>
            <person name="Skrede I."/>
            <person name="Wolfe B."/>
            <person name="LaButti K."/>
            <person name="Ohm R.A."/>
            <person name="Grigoriev I.V."/>
            <person name="Pringle A."/>
        </authorList>
    </citation>
    <scope>NUCLEOTIDE SEQUENCE [LARGE SCALE GENOMIC DNA]</scope>
    <source>
        <strain evidence="5 6">SKay4041</strain>
    </source>
</reference>
<dbReference type="OrthoDB" id="540174at2759"/>
<dbReference type="AlphaFoldDB" id="A0A2A9P0W9"/>
<organism evidence="5 6">
    <name type="scientific">Amanita thiersii Skay4041</name>
    <dbReference type="NCBI Taxonomy" id="703135"/>
    <lineage>
        <taxon>Eukaryota</taxon>
        <taxon>Fungi</taxon>
        <taxon>Dikarya</taxon>
        <taxon>Basidiomycota</taxon>
        <taxon>Agaricomycotina</taxon>
        <taxon>Agaricomycetes</taxon>
        <taxon>Agaricomycetidae</taxon>
        <taxon>Agaricales</taxon>
        <taxon>Pluteineae</taxon>
        <taxon>Amanitaceae</taxon>
        <taxon>Amanita</taxon>
    </lineage>
</organism>
<dbReference type="PANTHER" id="PTHR28657">
    <property type="entry name" value="INDOLEAMINE 2,3-DIOXYGENASE"/>
    <property type="match status" value="1"/>
</dbReference>
<keyword evidence="6" id="KW-1185">Reference proteome</keyword>
<dbReference type="SUPFAM" id="SSF140959">
    <property type="entry name" value="Indolic compounds 2,3-dioxygenase-like"/>
    <property type="match status" value="1"/>
</dbReference>
<dbReference type="PANTHER" id="PTHR28657:SF5">
    <property type="entry name" value="INDOLEAMINE 2,3-DIOXYGENASE"/>
    <property type="match status" value="1"/>
</dbReference>
<evidence type="ECO:0000256" key="2">
    <source>
        <dbReference type="ARBA" id="ARBA00022723"/>
    </source>
</evidence>
<dbReference type="GO" id="GO:0034354">
    <property type="term" value="P:'de novo' NAD+ biosynthetic process from L-tryptophan"/>
    <property type="evidence" value="ECO:0007669"/>
    <property type="project" value="TreeGrafter"/>
</dbReference>
<dbReference type="GO" id="GO:0019441">
    <property type="term" value="P:L-tryptophan catabolic process to kynurenine"/>
    <property type="evidence" value="ECO:0007669"/>
    <property type="project" value="InterPro"/>
</dbReference>
<protein>
    <recommendedName>
        <fullName evidence="7">Indoleamine 2,3-dioxygenase</fullName>
    </recommendedName>
</protein>
<dbReference type="EMBL" id="KZ301970">
    <property type="protein sequence ID" value="PFH54256.1"/>
    <property type="molecule type" value="Genomic_DNA"/>
</dbReference>
<sequence length="355" mass="40607">MLYVNRHLLYRAHYVLAWLVHFYVHSQVPTEKAAPMRIPKSLAVPLVQVSRRLGIAPVLTFADTVLWNWESGDSNQTITLETIESMRNINLFSGTDDERSFYIASAKTELRGVEMLRIFEEYNNLPNTSDLTSISKISRDLVRLAKIVDDISDILQSVRINCEPQVFHYSIRPWFVGSDGDGPDRPGWIYEGIPESEQLDLSGPSAGQSSVIHALDIFLDIDHKQRQKRSPAPSAINKKSDRGFMERMRRYMPGKHREYLSYLASCPRNVRDLAQEIPALRDPYDAVVSSLKRLRDLHIRIACLYVVSMSRKCPMMRRLEEGSSIERARGTGGNEVTILLKTGRDNTKRAMFKHD</sequence>
<dbReference type="Proteomes" id="UP000242287">
    <property type="component" value="Unassembled WGS sequence"/>
</dbReference>
<keyword evidence="2 4" id="KW-0479">Metal-binding</keyword>
<evidence type="ECO:0000256" key="4">
    <source>
        <dbReference type="PIRSR" id="PIRSR600898-1"/>
    </source>
</evidence>
<feature type="binding site" description="proximal binding residue" evidence="4">
    <location>
        <position position="298"/>
    </location>
    <ligand>
        <name>heme b</name>
        <dbReference type="ChEBI" id="CHEBI:60344"/>
    </ligand>
    <ligandPart>
        <name>Fe</name>
        <dbReference type="ChEBI" id="CHEBI:18248"/>
    </ligandPart>
</feature>
<keyword evidence="3 4" id="KW-0408">Iron</keyword>
<dbReference type="GO" id="GO:0005737">
    <property type="term" value="C:cytoplasm"/>
    <property type="evidence" value="ECO:0007669"/>
    <property type="project" value="TreeGrafter"/>
</dbReference>
<dbReference type="Gene3D" id="1.20.58.480">
    <property type="match status" value="1"/>
</dbReference>
<dbReference type="GO" id="GO:0020037">
    <property type="term" value="F:heme binding"/>
    <property type="evidence" value="ECO:0007669"/>
    <property type="project" value="InterPro"/>
</dbReference>
<evidence type="ECO:0000313" key="6">
    <source>
        <dbReference type="Proteomes" id="UP000242287"/>
    </source>
</evidence>
<dbReference type="STRING" id="703135.A0A2A9P0W9"/>
<evidence type="ECO:0008006" key="7">
    <source>
        <dbReference type="Google" id="ProtNLM"/>
    </source>
</evidence>
<accession>A0A2A9P0W9</accession>
<dbReference type="GO" id="GO:0033754">
    <property type="term" value="F:indoleamine 2,3-dioxygenase activity"/>
    <property type="evidence" value="ECO:0007669"/>
    <property type="project" value="TreeGrafter"/>
</dbReference>
<dbReference type="InterPro" id="IPR000898">
    <property type="entry name" value="Indolamine_dOase"/>
</dbReference>
<proteinExistence type="inferred from homology"/>
<dbReference type="InterPro" id="IPR037217">
    <property type="entry name" value="Trp/Indoleamine_2_3_dOase-like"/>
</dbReference>
<name>A0A2A9P0W9_9AGAR</name>
<evidence type="ECO:0000313" key="5">
    <source>
        <dbReference type="EMBL" id="PFH54256.1"/>
    </source>
</evidence>
<gene>
    <name evidence="5" type="ORF">AMATHDRAFT_53150</name>
</gene>
<dbReference type="GO" id="GO:0046872">
    <property type="term" value="F:metal ion binding"/>
    <property type="evidence" value="ECO:0007669"/>
    <property type="project" value="UniProtKB-KW"/>
</dbReference>
<evidence type="ECO:0000256" key="3">
    <source>
        <dbReference type="ARBA" id="ARBA00023004"/>
    </source>
</evidence>